<reference evidence="1 2" key="1">
    <citation type="submission" date="2024-09" db="EMBL/GenBank/DDBJ databases">
        <authorList>
            <person name="Sun Q."/>
            <person name="Mori K."/>
        </authorList>
    </citation>
    <scope>NUCLEOTIDE SEQUENCE [LARGE SCALE GENOMIC DNA]</scope>
    <source>
        <strain evidence="1 2">CECT 7955</strain>
    </source>
</reference>
<keyword evidence="2" id="KW-1185">Reference proteome</keyword>
<evidence type="ECO:0000313" key="2">
    <source>
        <dbReference type="Proteomes" id="UP001589607"/>
    </source>
</evidence>
<accession>A0ABV5GJZ7</accession>
<dbReference type="NCBIfam" id="TIGR02937">
    <property type="entry name" value="sigma70-ECF"/>
    <property type="match status" value="1"/>
</dbReference>
<comment type="caution">
    <text evidence="1">The sequence shown here is derived from an EMBL/GenBank/DDBJ whole genome shotgun (WGS) entry which is preliminary data.</text>
</comment>
<dbReference type="InterPro" id="IPR036388">
    <property type="entry name" value="WH-like_DNA-bd_sf"/>
</dbReference>
<proteinExistence type="predicted"/>
<dbReference type="RefSeq" id="WP_236455010.1">
    <property type="nucleotide sequence ID" value="NZ_CBCSGE010000004.1"/>
</dbReference>
<protein>
    <submittedName>
        <fullName evidence="1">RNA polymerase sigma factor</fullName>
    </submittedName>
</protein>
<sequence length="179" mass="20807">MNENNIVERIKQNDTATIKKIYLENKLSFFKLANRYSIPNEVALDIYQDSIVALVENARKNSIDDLKSSINTYFIGIGKFMIFNYLKAKKTVDLSEFENTAVTESFSIDDEALNEREVALKKAYEQLGEQCQKILSLFYFENKKLEEIQTILNYENKDVLKSQKSRCISHLKKSLNPKK</sequence>
<gene>
    <name evidence="1" type="ORF">ACFFVF_04165</name>
</gene>
<dbReference type="Gene3D" id="1.10.1740.10">
    <property type="match status" value="1"/>
</dbReference>
<dbReference type="Gene3D" id="1.10.10.10">
    <property type="entry name" value="Winged helix-like DNA-binding domain superfamily/Winged helix DNA-binding domain"/>
    <property type="match status" value="1"/>
</dbReference>
<dbReference type="Proteomes" id="UP001589607">
    <property type="component" value="Unassembled WGS sequence"/>
</dbReference>
<dbReference type="SUPFAM" id="SSF88946">
    <property type="entry name" value="Sigma2 domain of RNA polymerase sigma factors"/>
    <property type="match status" value="1"/>
</dbReference>
<evidence type="ECO:0000313" key="1">
    <source>
        <dbReference type="EMBL" id="MFB9095697.1"/>
    </source>
</evidence>
<dbReference type="SUPFAM" id="SSF88659">
    <property type="entry name" value="Sigma3 and sigma4 domains of RNA polymerase sigma factors"/>
    <property type="match status" value="1"/>
</dbReference>
<name>A0ABV5GJZ7_9FLAO</name>
<dbReference type="InterPro" id="IPR013324">
    <property type="entry name" value="RNA_pol_sigma_r3/r4-like"/>
</dbReference>
<dbReference type="InterPro" id="IPR013325">
    <property type="entry name" value="RNA_pol_sigma_r2"/>
</dbReference>
<dbReference type="InterPro" id="IPR014284">
    <property type="entry name" value="RNA_pol_sigma-70_dom"/>
</dbReference>
<dbReference type="EMBL" id="JBHMEY010000009">
    <property type="protein sequence ID" value="MFB9095697.1"/>
    <property type="molecule type" value="Genomic_DNA"/>
</dbReference>
<organism evidence="1 2">
    <name type="scientific">Flavobacterium jumunjinense</name>
    <dbReference type="NCBI Taxonomy" id="998845"/>
    <lineage>
        <taxon>Bacteria</taxon>
        <taxon>Pseudomonadati</taxon>
        <taxon>Bacteroidota</taxon>
        <taxon>Flavobacteriia</taxon>
        <taxon>Flavobacteriales</taxon>
        <taxon>Flavobacteriaceae</taxon>
        <taxon>Flavobacterium</taxon>
    </lineage>
</organism>